<dbReference type="AlphaFoldDB" id="S0F586"/>
<dbReference type="Proteomes" id="UP000014073">
    <property type="component" value="Unassembled WGS sequence"/>
</dbReference>
<reference evidence="1 2" key="1">
    <citation type="submission" date="2008-12" db="EMBL/GenBank/DDBJ databases">
        <authorList>
            <person name="Fulton L."/>
            <person name="Clifton S."/>
            <person name="Fulton B."/>
            <person name="Xu J."/>
            <person name="Minx P."/>
            <person name="Pepin K.H."/>
            <person name="Johnson M."/>
            <person name="Bhonagiri V."/>
            <person name="Nash W.E."/>
            <person name="Mardis E.R."/>
            <person name="Wilson R.K."/>
        </authorList>
    </citation>
    <scope>NUCLEOTIDE SEQUENCE [LARGE SCALE GENOMIC DNA]</scope>
    <source>
        <strain evidence="1 2">DSM 18228</strain>
    </source>
</reference>
<protein>
    <submittedName>
        <fullName evidence="1">Uncharacterized protein</fullName>
    </submittedName>
</protein>
<dbReference type="HOGENOM" id="CLU_2271722_0_0_10"/>
<organism evidence="1 2">
    <name type="scientific">Phocaeicola coprophilus DSM 18228 = JCM 13818</name>
    <dbReference type="NCBI Taxonomy" id="547042"/>
    <lineage>
        <taxon>Bacteria</taxon>
        <taxon>Pseudomonadati</taxon>
        <taxon>Bacteroidota</taxon>
        <taxon>Bacteroidia</taxon>
        <taxon>Bacteroidales</taxon>
        <taxon>Bacteroidaceae</taxon>
        <taxon>Phocaeicola</taxon>
    </lineage>
</organism>
<accession>S0F586</accession>
<gene>
    <name evidence="1" type="ORF">BACCOPRO_00797</name>
</gene>
<name>S0F586_9BACT</name>
<keyword evidence="2" id="KW-1185">Reference proteome</keyword>
<evidence type="ECO:0000313" key="1">
    <source>
        <dbReference type="EMBL" id="EEF75314.1"/>
    </source>
</evidence>
<comment type="caution">
    <text evidence="1">The sequence shown here is derived from an EMBL/GenBank/DDBJ whole genome shotgun (WGS) entry which is preliminary data.</text>
</comment>
<evidence type="ECO:0000313" key="2">
    <source>
        <dbReference type="Proteomes" id="UP000014073"/>
    </source>
</evidence>
<dbReference type="STRING" id="547042.BACCOPRO_00797"/>
<proteinExistence type="predicted"/>
<sequence>MYRDTNGDFGQEEHGEDTAVGTYRHQQCQEIASGYAPQNQVRVFTVLPQRILLQVQQKVFRREALRQGCLGSNQLQHRIQVKNIQTDNMQIIIKSFFFLSVL</sequence>
<dbReference type="EMBL" id="ACBW01000053">
    <property type="protein sequence ID" value="EEF75314.1"/>
    <property type="molecule type" value="Genomic_DNA"/>
</dbReference>